<dbReference type="STRING" id="1178482.AR456_02210"/>
<protein>
    <recommendedName>
        <fullName evidence="3">4'-phosphopantetheinyl transferase domain-containing protein</fullName>
    </recommendedName>
</protein>
<gene>
    <name evidence="1" type="ORF">BJB45_00650</name>
</gene>
<dbReference type="EMBL" id="AVBC01000039">
    <property type="protein sequence ID" value="ERL49660.1"/>
    <property type="molecule type" value="Genomic_DNA"/>
</dbReference>
<keyword evidence="2" id="KW-1185">Reference proteome</keyword>
<dbReference type="Proteomes" id="UP000019113">
    <property type="component" value="Unassembled WGS sequence"/>
</dbReference>
<accession>W1N3X1</accession>
<reference evidence="1 2" key="1">
    <citation type="submission" date="2013-08" db="EMBL/GenBank/DDBJ databases">
        <title>draft genome of Halomonas huanghegensis, strain BJGMM-B45T.</title>
        <authorList>
            <person name="Miao C."/>
            <person name="Wan Y."/>
            <person name="Jin W."/>
        </authorList>
    </citation>
    <scope>NUCLEOTIDE SEQUENCE [LARGE SCALE GENOMIC DNA]</scope>
    <source>
        <strain evidence="1 2">BJGMM-B45</strain>
    </source>
</reference>
<organism evidence="1 2">
    <name type="scientific">Halomonas huangheensis</name>
    <dbReference type="NCBI Taxonomy" id="1178482"/>
    <lineage>
        <taxon>Bacteria</taxon>
        <taxon>Pseudomonadati</taxon>
        <taxon>Pseudomonadota</taxon>
        <taxon>Gammaproteobacteria</taxon>
        <taxon>Oceanospirillales</taxon>
        <taxon>Halomonadaceae</taxon>
        <taxon>Halomonas</taxon>
    </lineage>
</organism>
<name>W1N3X1_9GAMM</name>
<evidence type="ECO:0008006" key="3">
    <source>
        <dbReference type="Google" id="ProtNLM"/>
    </source>
</evidence>
<proteinExistence type="predicted"/>
<evidence type="ECO:0000313" key="1">
    <source>
        <dbReference type="EMBL" id="ERL49660.1"/>
    </source>
</evidence>
<sequence>MSPDGTLPPRLILAGRCNCPDAAASSQSGRELLSELATLQGFDCPLHAWSPRGSGPPRHPALPAEYTPVLSHRRGMVVAGLANRPLGLDLEVPVARHLQRLDALIEMLPEPEVRQRIHAAEDRLSAFYRAWTSYEALFKLAWLQGQQPSHVLAMRLTNLAPEGDIHAWSAQTKAATLSLCGPYADLDIRWSQSSEVVMELSNRKA</sequence>
<dbReference type="AlphaFoldDB" id="W1N3X1"/>
<evidence type="ECO:0000313" key="2">
    <source>
        <dbReference type="Proteomes" id="UP000019113"/>
    </source>
</evidence>
<comment type="caution">
    <text evidence="1">The sequence shown here is derived from an EMBL/GenBank/DDBJ whole genome shotgun (WGS) entry which is preliminary data.</text>
</comment>
<dbReference type="PATRIC" id="fig|1178482.3.peg.2755"/>